<feature type="region of interest" description="Disordered" evidence="1">
    <location>
        <begin position="1"/>
        <end position="67"/>
    </location>
</feature>
<gene>
    <name evidence="2" type="ORF">PoB_007613700</name>
</gene>
<keyword evidence="3" id="KW-1185">Reference proteome</keyword>
<dbReference type="AlphaFoldDB" id="A0AAV4DZ80"/>
<evidence type="ECO:0000313" key="2">
    <source>
        <dbReference type="EMBL" id="GFO49632.1"/>
    </source>
</evidence>
<feature type="compositionally biased region" description="Basic residues" evidence="1">
    <location>
        <begin position="43"/>
        <end position="53"/>
    </location>
</feature>
<evidence type="ECO:0000313" key="3">
    <source>
        <dbReference type="Proteomes" id="UP000735302"/>
    </source>
</evidence>
<proteinExistence type="predicted"/>
<accession>A0AAV4DZ80</accession>
<feature type="compositionally biased region" description="Basic residues" evidence="1">
    <location>
        <begin position="1"/>
        <end position="10"/>
    </location>
</feature>
<evidence type="ECO:0000256" key="1">
    <source>
        <dbReference type="SAM" id="MobiDB-lite"/>
    </source>
</evidence>
<organism evidence="2 3">
    <name type="scientific">Plakobranchus ocellatus</name>
    <dbReference type="NCBI Taxonomy" id="259542"/>
    <lineage>
        <taxon>Eukaryota</taxon>
        <taxon>Metazoa</taxon>
        <taxon>Spiralia</taxon>
        <taxon>Lophotrochozoa</taxon>
        <taxon>Mollusca</taxon>
        <taxon>Gastropoda</taxon>
        <taxon>Heterobranchia</taxon>
        <taxon>Euthyneura</taxon>
        <taxon>Panpulmonata</taxon>
        <taxon>Sacoglossa</taxon>
        <taxon>Placobranchoidea</taxon>
        <taxon>Plakobranchidae</taxon>
        <taxon>Plakobranchus</taxon>
    </lineage>
</organism>
<name>A0AAV4DZ80_9GAST</name>
<dbReference type="Proteomes" id="UP000735302">
    <property type="component" value="Unassembled WGS sequence"/>
</dbReference>
<protein>
    <submittedName>
        <fullName evidence="2">Uncharacterized protein</fullName>
    </submittedName>
</protein>
<reference evidence="2 3" key="1">
    <citation type="journal article" date="2021" name="Elife">
        <title>Chloroplast acquisition without the gene transfer in kleptoplastic sea slugs, Plakobranchus ocellatus.</title>
        <authorList>
            <person name="Maeda T."/>
            <person name="Takahashi S."/>
            <person name="Yoshida T."/>
            <person name="Shimamura S."/>
            <person name="Takaki Y."/>
            <person name="Nagai Y."/>
            <person name="Toyoda A."/>
            <person name="Suzuki Y."/>
            <person name="Arimoto A."/>
            <person name="Ishii H."/>
            <person name="Satoh N."/>
            <person name="Nishiyama T."/>
            <person name="Hasebe M."/>
            <person name="Maruyama T."/>
            <person name="Minagawa J."/>
            <person name="Obokata J."/>
            <person name="Shigenobu S."/>
        </authorList>
    </citation>
    <scope>NUCLEOTIDE SEQUENCE [LARGE SCALE GENOMIC DNA]</scope>
</reference>
<dbReference type="EMBL" id="BLXT01008494">
    <property type="protein sequence ID" value="GFO49632.1"/>
    <property type="molecule type" value="Genomic_DNA"/>
</dbReference>
<comment type="caution">
    <text evidence="2">The sequence shown here is derived from an EMBL/GenBank/DDBJ whole genome shotgun (WGS) entry which is preliminary data.</text>
</comment>
<sequence>MISANKKRGGGAKQSMSVTARAGQESKPIATAESIRKSALKYGRNRKRGRRKVGQHDETRVAQASSKRRLCRNFARFRTPNDINRNRVQDSPPPHQLTPKIARTSVFNLYTFCTMRTFTAL</sequence>